<proteinExistence type="predicted"/>
<reference evidence="1 2" key="1">
    <citation type="submission" date="2015-01" db="EMBL/GenBank/DDBJ databases">
        <title>Evolution of Trichinella species and genotypes.</title>
        <authorList>
            <person name="Korhonen P.K."/>
            <person name="Edoardo P."/>
            <person name="Giuseppe L.R."/>
            <person name="Gasser R.B."/>
        </authorList>
    </citation>
    <scope>NUCLEOTIDE SEQUENCE [LARGE SCALE GENOMIC DNA]</scope>
    <source>
        <strain evidence="1">ISS1029</strain>
    </source>
</reference>
<dbReference type="Proteomes" id="UP000055024">
    <property type="component" value="Unassembled WGS sequence"/>
</dbReference>
<dbReference type="AlphaFoldDB" id="A0A0V1GU83"/>
<name>A0A0V1GU83_9BILA</name>
<evidence type="ECO:0000313" key="1">
    <source>
        <dbReference type="EMBL" id="KRZ01902.1"/>
    </source>
</evidence>
<keyword evidence="2" id="KW-1185">Reference proteome</keyword>
<dbReference type="EMBL" id="JYDP01000254">
    <property type="protein sequence ID" value="KRZ01902.1"/>
    <property type="molecule type" value="Genomic_DNA"/>
</dbReference>
<accession>A0A0V1GU83</accession>
<comment type="caution">
    <text evidence="1">The sequence shown here is derived from an EMBL/GenBank/DDBJ whole genome shotgun (WGS) entry which is preliminary data.</text>
</comment>
<evidence type="ECO:0000313" key="2">
    <source>
        <dbReference type="Proteomes" id="UP000055024"/>
    </source>
</evidence>
<organism evidence="1 2">
    <name type="scientific">Trichinella zimbabwensis</name>
    <dbReference type="NCBI Taxonomy" id="268475"/>
    <lineage>
        <taxon>Eukaryota</taxon>
        <taxon>Metazoa</taxon>
        <taxon>Ecdysozoa</taxon>
        <taxon>Nematoda</taxon>
        <taxon>Enoplea</taxon>
        <taxon>Dorylaimia</taxon>
        <taxon>Trichinellida</taxon>
        <taxon>Trichinellidae</taxon>
        <taxon>Trichinella</taxon>
    </lineage>
</organism>
<protein>
    <submittedName>
        <fullName evidence="1">Uncharacterized protein</fullName>
    </submittedName>
</protein>
<gene>
    <name evidence="1" type="ORF">T11_15644</name>
</gene>
<sequence>MLIYHKTAEFEFFKLQVFCVICFQNLLQFQNRKMSIVLVENNNNNNNNHGICYVNICATNDNLVAVEIHLSLRQFLQM</sequence>